<proteinExistence type="predicted"/>
<accession>A0A4Z2EIX2</accession>
<evidence type="ECO:0000313" key="2">
    <source>
        <dbReference type="EMBL" id="TNN28292.1"/>
    </source>
</evidence>
<evidence type="ECO:0000256" key="1">
    <source>
        <dbReference type="SAM" id="MobiDB-lite"/>
    </source>
</evidence>
<feature type="region of interest" description="Disordered" evidence="1">
    <location>
        <begin position="91"/>
        <end position="140"/>
    </location>
</feature>
<dbReference type="Proteomes" id="UP000314294">
    <property type="component" value="Unassembled WGS sequence"/>
</dbReference>
<dbReference type="EMBL" id="SRLO01007067">
    <property type="protein sequence ID" value="TNN28292.1"/>
    <property type="molecule type" value="Genomic_DNA"/>
</dbReference>
<dbReference type="AlphaFoldDB" id="A0A4Z2EIX2"/>
<feature type="compositionally biased region" description="Basic and acidic residues" evidence="1">
    <location>
        <begin position="106"/>
        <end position="126"/>
    </location>
</feature>
<comment type="caution">
    <text evidence="2">The sequence shown here is derived from an EMBL/GenBank/DDBJ whole genome shotgun (WGS) entry which is preliminary data.</text>
</comment>
<keyword evidence="3" id="KW-1185">Reference proteome</keyword>
<evidence type="ECO:0000313" key="3">
    <source>
        <dbReference type="Proteomes" id="UP000314294"/>
    </source>
</evidence>
<feature type="compositionally biased region" description="Basic residues" evidence="1">
    <location>
        <begin position="127"/>
        <end position="140"/>
    </location>
</feature>
<gene>
    <name evidence="2" type="ORF">EYF80_061560</name>
</gene>
<organism evidence="2 3">
    <name type="scientific">Liparis tanakae</name>
    <name type="common">Tanaka's snailfish</name>
    <dbReference type="NCBI Taxonomy" id="230148"/>
    <lineage>
        <taxon>Eukaryota</taxon>
        <taxon>Metazoa</taxon>
        <taxon>Chordata</taxon>
        <taxon>Craniata</taxon>
        <taxon>Vertebrata</taxon>
        <taxon>Euteleostomi</taxon>
        <taxon>Actinopterygii</taxon>
        <taxon>Neopterygii</taxon>
        <taxon>Teleostei</taxon>
        <taxon>Neoteleostei</taxon>
        <taxon>Acanthomorphata</taxon>
        <taxon>Eupercaria</taxon>
        <taxon>Perciformes</taxon>
        <taxon>Cottioidei</taxon>
        <taxon>Cottales</taxon>
        <taxon>Liparidae</taxon>
        <taxon>Liparis</taxon>
    </lineage>
</organism>
<feature type="region of interest" description="Disordered" evidence="1">
    <location>
        <begin position="1"/>
        <end position="50"/>
    </location>
</feature>
<name>A0A4Z2EIX2_9TELE</name>
<protein>
    <submittedName>
        <fullName evidence="2">Uncharacterized protein</fullName>
    </submittedName>
</protein>
<feature type="compositionally biased region" description="Polar residues" evidence="1">
    <location>
        <begin position="1"/>
        <end position="18"/>
    </location>
</feature>
<feature type="compositionally biased region" description="Basic residues" evidence="1">
    <location>
        <begin position="95"/>
        <end position="105"/>
    </location>
</feature>
<sequence length="140" mass="16048">MFHSSRSSKTSLNITETSWRGGGRSDYPPNARRRRPALDLISGTASPANPAVARLSCGDPAAPGAPLGSAAEPRWRLRPLCFSPEPVDVFDWSRRHAGPKSSRKKKVEEEEKKKDEEAEMKKEEDKKKKRLKRRRRRWRR</sequence>
<reference evidence="2 3" key="1">
    <citation type="submission" date="2019-03" db="EMBL/GenBank/DDBJ databases">
        <title>First draft genome of Liparis tanakae, snailfish: a comprehensive survey of snailfish specific genes.</title>
        <authorList>
            <person name="Kim W."/>
            <person name="Song I."/>
            <person name="Jeong J.-H."/>
            <person name="Kim D."/>
            <person name="Kim S."/>
            <person name="Ryu S."/>
            <person name="Song J.Y."/>
            <person name="Lee S.K."/>
        </authorList>
    </citation>
    <scope>NUCLEOTIDE SEQUENCE [LARGE SCALE GENOMIC DNA]</scope>
    <source>
        <tissue evidence="2">Muscle</tissue>
    </source>
</reference>